<dbReference type="SMART" id="SM00724">
    <property type="entry name" value="TLC"/>
    <property type="match status" value="1"/>
</dbReference>
<feature type="transmembrane region" description="Helical" evidence="6">
    <location>
        <begin position="141"/>
        <end position="161"/>
    </location>
</feature>
<feature type="transmembrane region" description="Helical" evidence="6">
    <location>
        <begin position="72"/>
        <end position="95"/>
    </location>
</feature>
<keyword evidence="4 5" id="KW-0472">Membrane</keyword>
<keyword evidence="2 5" id="KW-0812">Transmembrane</keyword>
<proteinExistence type="predicted"/>
<feature type="domain" description="TLC" evidence="7">
    <location>
        <begin position="69"/>
        <end position="300"/>
    </location>
</feature>
<dbReference type="EMBL" id="JBEFKJ010000014">
    <property type="protein sequence ID" value="KAL2042528.1"/>
    <property type="molecule type" value="Genomic_DNA"/>
</dbReference>
<evidence type="ECO:0000313" key="9">
    <source>
        <dbReference type="Proteomes" id="UP001590950"/>
    </source>
</evidence>
<evidence type="ECO:0000256" key="4">
    <source>
        <dbReference type="ARBA" id="ARBA00023136"/>
    </source>
</evidence>
<feature type="transmembrane region" description="Helical" evidence="6">
    <location>
        <begin position="41"/>
        <end position="60"/>
    </location>
</feature>
<evidence type="ECO:0000256" key="2">
    <source>
        <dbReference type="ARBA" id="ARBA00022692"/>
    </source>
</evidence>
<protein>
    <recommendedName>
        <fullName evidence="7">TLC domain-containing protein</fullName>
    </recommendedName>
</protein>
<evidence type="ECO:0000256" key="1">
    <source>
        <dbReference type="ARBA" id="ARBA00004141"/>
    </source>
</evidence>
<evidence type="ECO:0000256" key="5">
    <source>
        <dbReference type="PROSITE-ProRule" id="PRU00205"/>
    </source>
</evidence>
<evidence type="ECO:0000256" key="6">
    <source>
        <dbReference type="SAM" id="Phobius"/>
    </source>
</evidence>
<feature type="transmembrane region" description="Helical" evidence="6">
    <location>
        <begin position="267"/>
        <end position="288"/>
    </location>
</feature>
<dbReference type="Proteomes" id="UP001590950">
    <property type="component" value="Unassembled WGS sequence"/>
</dbReference>
<comment type="subcellular location">
    <subcellularLocation>
        <location evidence="1">Membrane</location>
        <topology evidence="1">Multi-pass membrane protein</topology>
    </subcellularLocation>
</comment>
<gene>
    <name evidence="8" type="ORF">N7G274_005022</name>
</gene>
<feature type="transmembrane region" description="Helical" evidence="6">
    <location>
        <begin position="200"/>
        <end position="220"/>
    </location>
</feature>
<keyword evidence="9" id="KW-1185">Reference proteome</keyword>
<dbReference type="Pfam" id="PF03798">
    <property type="entry name" value="TRAM_LAG1_CLN8"/>
    <property type="match status" value="1"/>
</dbReference>
<keyword evidence="3 6" id="KW-1133">Transmembrane helix</keyword>
<evidence type="ECO:0000313" key="8">
    <source>
        <dbReference type="EMBL" id="KAL2042528.1"/>
    </source>
</evidence>
<dbReference type="PANTHER" id="PTHR13439">
    <property type="entry name" value="CT120 PROTEIN"/>
    <property type="match status" value="1"/>
</dbReference>
<dbReference type="InterPro" id="IPR050846">
    <property type="entry name" value="TLCD"/>
</dbReference>
<comment type="caution">
    <text evidence="8">The sequence shown here is derived from an EMBL/GenBank/DDBJ whole genome shotgun (WGS) entry which is preliminary data.</text>
</comment>
<dbReference type="PANTHER" id="PTHR13439:SF0">
    <property type="entry name" value="TOPOISOMERASE I DAMAGE AFFECTED PROTEIN 4"/>
    <property type="match status" value="1"/>
</dbReference>
<dbReference type="PROSITE" id="PS50922">
    <property type="entry name" value="TLC"/>
    <property type="match status" value="1"/>
</dbReference>
<accession>A0ABR4ABT2</accession>
<feature type="transmembrane region" description="Helical" evidence="6">
    <location>
        <begin position="110"/>
        <end position="129"/>
    </location>
</feature>
<name>A0ABR4ABT2_9LECA</name>
<sequence>MHDPFPLAPPTLLTALIQPLANRFSLETLPLHIHEILLSTLFYHIICAYISPSISPLLFPRTYPKLSKRTRLNWDVHVVSLVQSLLINAAALWVMWTDKERGAMGWEERVWGYTGGGGMIQGFAAGYFLWDLGICIRNVGVFGWGLLAHAVAALVVFGLGFRPFVNFYGPTFILYELSSPFLNFHWFFDKLHMTGSRPQWYNGVILLFSFFCCRLVWGTYQSIRVYQDVWAALHYDPATKSKPVFEPARDSDGMLIMHFAGEYVVPTWLACVYLGSNIVLNTLNFYWFGKMIETIKKRFSEKGQKKRGAGKEKEAGVLVEGLMDSSTLITEITVDGGVVVSENGQVSDKGMMEAAFMNGGSFVEVEQTQVRQRKA</sequence>
<dbReference type="InterPro" id="IPR006634">
    <property type="entry name" value="TLC-dom"/>
</dbReference>
<organism evidence="8 9">
    <name type="scientific">Stereocaulon virgatum</name>
    <dbReference type="NCBI Taxonomy" id="373712"/>
    <lineage>
        <taxon>Eukaryota</taxon>
        <taxon>Fungi</taxon>
        <taxon>Dikarya</taxon>
        <taxon>Ascomycota</taxon>
        <taxon>Pezizomycotina</taxon>
        <taxon>Lecanoromycetes</taxon>
        <taxon>OSLEUM clade</taxon>
        <taxon>Lecanoromycetidae</taxon>
        <taxon>Lecanorales</taxon>
        <taxon>Lecanorineae</taxon>
        <taxon>Stereocaulaceae</taxon>
        <taxon>Stereocaulon</taxon>
    </lineage>
</organism>
<feature type="transmembrane region" description="Helical" evidence="6">
    <location>
        <begin position="167"/>
        <end position="188"/>
    </location>
</feature>
<reference evidence="8 9" key="1">
    <citation type="submission" date="2024-09" db="EMBL/GenBank/DDBJ databases">
        <title>Rethinking Asexuality: The Enigmatic Case of Functional Sexual Genes in Lepraria (Stereocaulaceae).</title>
        <authorList>
            <person name="Doellman M."/>
            <person name="Sun Y."/>
            <person name="Barcenas-Pena A."/>
            <person name="Lumbsch H.T."/>
            <person name="Grewe F."/>
        </authorList>
    </citation>
    <scope>NUCLEOTIDE SEQUENCE [LARGE SCALE GENOMIC DNA]</scope>
    <source>
        <strain evidence="8 9">Mercado 3170</strain>
    </source>
</reference>
<evidence type="ECO:0000259" key="7">
    <source>
        <dbReference type="PROSITE" id="PS50922"/>
    </source>
</evidence>
<evidence type="ECO:0000256" key="3">
    <source>
        <dbReference type="ARBA" id="ARBA00022989"/>
    </source>
</evidence>